<dbReference type="Pfam" id="PF00396">
    <property type="entry name" value="Granulin"/>
    <property type="match status" value="1"/>
</dbReference>
<proteinExistence type="predicted"/>
<keyword evidence="4" id="KW-1185">Reference proteome</keyword>
<dbReference type="WBParaSite" id="L893_g13641.t1">
    <property type="protein sequence ID" value="L893_g13641.t1"/>
    <property type="gene ID" value="L893_g13641"/>
</dbReference>
<evidence type="ECO:0000259" key="3">
    <source>
        <dbReference type="Pfam" id="PF00396"/>
    </source>
</evidence>
<reference evidence="5" key="1">
    <citation type="submission" date="2016-11" db="UniProtKB">
        <authorList>
            <consortium name="WormBaseParasite"/>
        </authorList>
    </citation>
    <scope>IDENTIFICATION</scope>
</reference>
<dbReference type="InterPro" id="IPR037277">
    <property type="entry name" value="Granulin_sf"/>
</dbReference>
<keyword evidence="2" id="KW-0732">Signal</keyword>
<accession>A0A1I7Y851</accession>
<name>A0A1I7Y851_9BILA</name>
<evidence type="ECO:0000256" key="2">
    <source>
        <dbReference type="SAM" id="SignalP"/>
    </source>
</evidence>
<feature type="signal peptide" evidence="2">
    <location>
        <begin position="1"/>
        <end position="19"/>
    </location>
</feature>
<evidence type="ECO:0000313" key="4">
    <source>
        <dbReference type="Proteomes" id="UP000095287"/>
    </source>
</evidence>
<dbReference type="Proteomes" id="UP000095287">
    <property type="component" value="Unplaced"/>
</dbReference>
<protein>
    <submittedName>
        <fullName evidence="5">GRANULINS domain-containing protein</fullName>
    </submittedName>
</protein>
<evidence type="ECO:0000256" key="1">
    <source>
        <dbReference type="ARBA" id="ARBA00023157"/>
    </source>
</evidence>
<feature type="domain" description="Granulins" evidence="3">
    <location>
        <begin position="28"/>
        <end position="59"/>
    </location>
</feature>
<organism evidence="4 5">
    <name type="scientific">Steinernema glaseri</name>
    <dbReference type="NCBI Taxonomy" id="37863"/>
    <lineage>
        <taxon>Eukaryota</taxon>
        <taxon>Metazoa</taxon>
        <taxon>Ecdysozoa</taxon>
        <taxon>Nematoda</taxon>
        <taxon>Chromadorea</taxon>
        <taxon>Rhabditida</taxon>
        <taxon>Tylenchina</taxon>
        <taxon>Panagrolaimomorpha</taxon>
        <taxon>Strongyloidoidea</taxon>
        <taxon>Steinernematidae</taxon>
        <taxon>Steinernema</taxon>
    </lineage>
</organism>
<keyword evidence="1" id="KW-1015">Disulfide bond</keyword>
<dbReference type="AlphaFoldDB" id="A0A1I7Y851"/>
<feature type="chain" id="PRO_5009311813" evidence="2">
    <location>
        <begin position="20"/>
        <end position="112"/>
    </location>
</feature>
<dbReference type="InterPro" id="IPR000118">
    <property type="entry name" value="Granulin"/>
</dbReference>
<sequence length="112" mass="12320">MKSFFCLVLLLGFVSASSAECSGTPCIHGCCPYPDAVCCPSGFACCPSGTVCNEAQQICFSVSFEKEDLSSWRAMLSELRKDDVQEAEDGILEGEWINWQAAFCKICTFWSF</sequence>
<evidence type="ECO:0000313" key="5">
    <source>
        <dbReference type="WBParaSite" id="L893_g13641.t1"/>
    </source>
</evidence>
<dbReference type="Gene3D" id="2.10.25.160">
    <property type="entry name" value="Granulin"/>
    <property type="match status" value="1"/>
</dbReference>